<organism evidence="1">
    <name type="scientific">Acinetobacter baumannii</name>
    <dbReference type="NCBI Taxonomy" id="470"/>
    <lineage>
        <taxon>Bacteria</taxon>
        <taxon>Pseudomonadati</taxon>
        <taxon>Pseudomonadota</taxon>
        <taxon>Gammaproteobacteria</taxon>
        <taxon>Moraxellales</taxon>
        <taxon>Moraxellaceae</taxon>
        <taxon>Acinetobacter</taxon>
        <taxon>Acinetobacter calcoaceticus/baumannii complex</taxon>
    </lineage>
</organism>
<proteinExistence type="predicted"/>
<gene>
    <name evidence="1" type="ORF">JHZ39_001040</name>
</gene>
<name>A0A9P2L8R9_ACIBA</name>
<dbReference type="AlphaFoldDB" id="A0A9P2L8R9"/>
<evidence type="ECO:0000313" key="1">
    <source>
        <dbReference type="EMBL" id="EGY2376706.1"/>
    </source>
</evidence>
<reference evidence="1" key="1">
    <citation type="submission" date="2020-12" db="EMBL/GenBank/DDBJ databases">
        <authorList>
            <consortium name="Clinical and Environmental Microbiology Branch: Whole genome sequencing antimicrobial resistance pathogens in the healthcare setting"/>
        </authorList>
    </citation>
    <scope>NUCLEOTIDE SEQUENCE</scope>
    <source>
        <strain evidence="1">2018HL-00813</strain>
    </source>
</reference>
<comment type="caution">
    <text evidence="1">The sequence shown here is derived from an EMBL/GenBank/DDBJ whole genome shotgun (WGS) entry which is preliminary data.</text>
</comment>
<protein>
    <submittedName>
        <fullName evidence="1">Uncharacterized protein</fullName>
    </submittedName>
</protein>
<accession>A0A9P2L8R9</accession>
<dbReference type="RefSeq" id="WP_188200104.1">
    <property type="nucleotide sequence ID" value="NZ_CAJHFX010000001.1"/>
</dbReference>
<sequence>MSENEFLLNVAVRLCRNDESVKNSYIFVNPEKILELPIRGNKNIGLIGNHLFTKNPKRQGLKLNFLWFWHMKILGKPFYVFPFVMEA</sequence>
<dbReference type="EMBL" id="AAYLMQ010000008">
    <property type="protein sequence ID" value="EGY2376706.1"/>
    <property type="molecule type" value="Genomic_DNA"/>
</dbReference>